<organism evidence="1 2">
    <name type="scientific">Chelonia mydas</name>
    <name type="common">Green sea-turtle</name>
    <name type="synonym">Chelonia agassizi</name>
    <dbReference type="NCBI Taxonomy" id="8469"/>
    <lineage>
        <taxon>Eukaryota</taxon>
        <taxon>Metazoa</taxon>
        <taxon>Chordata</taxon>
        <taxon>Craniata</taxon>
        <taxon>Vertebrata</taxon>
        <taxon>Euteleostomi</taxon>
        <taxon>Archelosauria</taxon>
        <taxon>Testudinata</taxon>
        <taxon>Testudines</taxon>
        <taxon>Cryptodira</taxon>
        <taxon>Durocryptodira</taxon>
        <taxon>Americhelydia</taxon>
        <taxon>Chelonioidea</taxon>
        <taxon>Cheloniidae</taxon>
        <taxon>Chelonia</taxon>
    </lineage>
</organism>
<name>M7B1D1_CHEMY</name>
<reference evidence="2" key="1">
    <citation type="journal article" date="2013" name="Nat. Genet.">
        <title>The draft genomes of soft-shell turtle and green sea turtle yield insights into the development and evolution of the turtle-specific body plan.</title>
        <authorList>
            <person name="Wang Z."/>
            <person name="Pascual-Anaya J."/>
            <person name="Zadissa A."/>
            <person name="Li W."/>
            <person name="Niimura Y."/>
            <person name="Huang Z."/>
            <person name="Li C."/>
            <person name="White S."/>
            <person name="Xiong Z."/>
            <person name="Fang D."/>
            <person name="Wang B."/>
            <person name="Ming Y."/>
            <person name="Chen Y."/>
            <person name="Zheng Y."/>
            <person name="Kuraku S."/>
            <person name="Pignatelli M."/>
            <person name="Herrero J."/>
            <person name="Beal K."/>
            <person name="Nozawa M."/>
            <person name="Li Q."/>
            <person name="Wang J."/>
            <person name="Zhang H."/>
            <person name="Yu L."/>
            <person name="Shigenobu S."/>
            <person name="Wang J."/>
            <person name="Liu J."/>
            <person name="Flicek P."/>
            <person name="Searle S."/>
            <person name="Wang J."/>
            <person name="Kuratani S."/>
            <person name="Yin Y."/>
            <person name="Aken B."/>
            <person name="Zhang G."/>
            <person name="Irie N."/>
        </authorList>
    </citation>
    <scope>NUCLEOTIDE SEQUENCE [LARGE SCALE GENOMIC DNA]</scope>
</reference>
<dbReference type="EMBL" id="KB585993">
    <property type="protein sequence ID" value="EMP25878.1"/>
    <property type="molecule type" value="Genomic_DNA"/>
</dbReference>
<protein>
    <submittedName>
        <fullName evidence="1">Uncharacterized protein</fullName>
    </submittedName>
</protein>
<proteinExistence type="predicted"/>
<sequence>MFGRKIYSSSSLQLQVANHQAMLGLYDFNMLRSMAKFGDFLPEDPKKGFYVILEEGKAVVKAALQAASDTADSAARTMASAISMRRTSWLQLLGLLTEVQQLIQDLPFDGQARFAEQTDTKLHRLKDSRVTLKTLGLATLQPEPWPQPSR</sequence>
<evidence type="ECO:0000313" key="1">
    <source>
        <dbReference type="EMBL" id="EMP25878.1"/>
    </source>
</evidence>
<dbReference type="Gene3D" id="1.10.287.3160">
    <property type="match status" value="1"/>
</dbReference>
<dbReference type="Proteomes" id="UP000031443">
    <property type="component" value="Unassembled WGS sequence"/>
</dbReference>
<gene>
    <name evidence="1" type="ORF">UY3_17051</name>
</gene>
<evidence type="ECO:0000313" key="2">
    <source>
        <dbReference type="Proteomes" id="UP000031443"/>
    </source>
</evidence>
<accession>M7B1D1</accession>
<dbReference type="AlphaFoldDB" id="M7B1D1"/>
<keyword evidence="2" id="KW-1185">Reference proteome</keyword>